<protein>
    <recommendedName>
        <fullName evidence="5">JmjC domain-containing protein</fullName>
    </recommendedName>
</protein>
<feature type="compositionally biased region" description="Basic and acidic residues" evidence="1">
    <location>
        <begin position="847"/>
        <end position="856"/>
    </location>
</feature>
<feature type="region of interest" description="Disordered" evidence="1">
    <location>
        <begin position="485"/>
        <end position="511"/>
    </location>
</feature>
<feature type="region of interest" description="Disordered" evidence="1">
    <location>
        <begin position="162"/>
        <end position="184"/>
    </location>
</feature>
<keyword evidence="2" id="KW-0812">Transmembrane</keyword>
<evidence type="ECO:0008006" key="5">
    <source>
        <dbReference type="Google" id="ProtNLM"/>
    </source>
</evidence>
<dbReference type="EMBL" id="ML179046">
    <property type="protein sequence ID" value="THV05924.1"/>
    <property type="molecule type" value="Genomic_DNA"/>
</dbReference>
<gene>
    <name evidence="3" type="ORF">K435DRAFT_789933</name>
</gene>
<proteinExistence type="predicted"/>
<keyword evidence="4" id="KW-1185">Reference proteome</keyword>
<sequence>MSHAESSKGPPTNLLKANINPGSIIGLLPWYTPLLEDVDYSPLDTFCPDFKGSLDRPSFQALAVQLNAQLSLSTQEKDFTDFFKQLISLRVLDIYTSIADPTLLPSIHVPRTLMGSWKPTNIMGFAKLAPPNGVGWLSTIQNAKDILEQDYAQLSSTLTTTHTLSDGTSPDSVPPAGLSAVPDSVSSTPSISNLTQSMLRLFHDYEVSPNAKDTVNIISSIQMAALYLAWLLSVLIAALFVSPLILLSGVDFTSRHIKRVDIIKLWYFLGNQKPQRLQKVEESLWRIILQIALSRVTAADGLKQFFEENASLIKVENAQPAFSAEEVSFFSKGSGQALPTRDTSIPLFASIEEQVASNSALNIPLLNTASSGLPEESVLEKERYEQEVTLKLHGSATSALPPLPPSKPPQVQSMEPQASSEGQETQILSQSGSQMPEVQALGVSTPNLSSPDQEAPEDDDLIDQVMSTGMRFTSNLLTENNLLTNFKGSSTTKNNSMGSNNNTPRDSGSKIVSKEMDPKETIQEDIPQMSTFDTIHRSHVDANGFATWVTIETGCKLWIIAVPGDGHTYHDFAEIDVFGKDYDLDMSNGQGWTLIKILLTPGDTITIQDTSYSLFHNLVQDDILTNTSHPGHRLLLSNILLYWANMIMDESADYLSAPHQPHLPDLTSYSGIVDLLSLINIVKMGSLLWPEQYGDNDPMDPTHMKAYHYAKSQADNLCSWFDTYCQILNLHTRFLVKQAVTLYRYASRLEESCDSERIQTVTAEKVKTFFEEDFIKQSELVTEFHSYLVDQKSCPSHFAFAELDSVHYSIGRKKNQSHTHQERFDESDLDQEPINEDENDSSGSEYEVMKRDETRKRLIHRTHVNSERRKRGVKNEL</sequence>
<dbReference type="Proteomes" id="UP000297245">
    <property type="component" value="Unassembled WGS sequence"/>
</dbReference>
<organism evidence="3 4">
    <name type="scientific">Dendrothele bispora (strain CBS 962.96)</name>
    <dbReference type="NCBI Taxonomy" id="1314807"/>
    <lineage>
        <taxon>Eukaryota</taxon>
        <taxon>Fungi</taxon>
        <taxon>Dikarya</taxon>
        <taxon>Basidiomycota</taxon>
        <taxon>Agaricomycotina</taxon>
        <taxon>Agaricomycetes</taxon>
        <taxon>Agaricomycetidae</taxon>
        <taxon>Agaricales</taxon>
        <taxon>Agaricales incertae sedis</taxon>
        <taxon>Dendrothele</taxon>
    </lineage>
</organism>
<feature type="transmembrane region" description="Helical" evidence="2">
    <location>
        <begin position="227"/>
        <end position="250"/>
    </location>
</feature>
<feature type="compositionally biased region" description="Basic residues" evidence="1">
    <location>
        <begin position="857"/>
        <end position="877"/>
    </location>
</feature>
<reference evidence="3 4" key="1">
    <citation type="journal article" date="2019" name="Nat. Ecol. Evol.">
        <title>Megaphylogeny resolves global patterns of mushroom evolution.</title>
        <authorList>
            <person name="Varga T."/>
            <person name="Krizsan K."/>
            <person name="Foldi C."/>
            <person name="Dima B."/>
            <person name="Sanchez-Garcia M."/>
            <person name="Sanchez-Ramirez S."/>
            <person name="Szollosi G.J."/>
            <person name="Szarkandi J.G."/>
            <person name="Papp V."/>
            <person name="Albert L."/>
            <person name="Andreopoulos W."/>
            <person name="Angelini C."/>
            <person name="Antonin V."/>
            <person name="Barry K.W."/>
            <person name="Bougher N.L."/>
            <person name="Buchanan P."/>
            <person name="Buyck B."/>
            <person name="Bense V."/>
            <person name="Catcheside P."/>
            <person name="Chovatia M."/>
            <person name="Cooper J."/>
            <person name="Damon W."/>
            <person name="Desjardin D."/>
            <person name="Finy P."/>
            <person name="Geml J."/>
            <person name="Haridas S."/>
            <person name="Hughes K."/>
            <person name="Justo A."/>
            <person name="Karasinski D."/>
            <person name="Kautmanova I."/>
            <person name="Kiss B."/>
            <person name="Kocsube S."/>
            <person name="Kotiranta H."/>
            <person name="LaButti K.M."/>
            <person name="Lechner B.E."/>
            <person name="Liimatainen K."/>
            <person name="Lipzen A."/>
            <person name="Lukacs Z."/>
            <person name="Mihaltcheva S."/>
            <person name="Morgado L.N."/>
            <person name="Niskanen T."/>
            <person name="Noordeloos M.E."/>
            <person name="Ohm R.A."/>
            <person name="Ortiz-Santana B."/>
            <person name="Ovrebo C."/>
            <person name="Racz N."/>
            <person name="Riley R."/>
            <person name="Savchenko A."/>
            <person name="Shiryaev A."/>
            <person name="Soop K."/>
            <person name="Spirin V."/>
            <person name="Szebenyi C."/>
            <person name="Tomsovsky M."/>
            <person name="Tulloss R.E."/>
            <person name="Uehling J."/>
            <person name="Grigoriev I.V."/>
            <person name="Vagvolgyi C."/>
            <person name="Papp T."/>
            <person name="Martin F.M."/>
            <person name="Miettinen O."/>
            <person name="Hibbett D.S."/>
            <person name="Nagy L.G."/>
        </authorList>
    </citation>
    <scope>NUCLEOTIDE SEQUENCE [LARGE SCALE GENOMIC DNA]</scope>
    <source>
        <strain evidence="3 4">CBS 962.96</strain>
    </source>
</reference>
<keyword evidence="2" id="KW-1133">Transmembrane helix</keyword>
<evidence type="ECO:0000256" key="2">
    <source>
        <dbReference type="SAM" id="Phobius"/>
    </source>
</evidence>
<name>A0A4S8MU50_DENBC</name>
<evidence type="ECO:0000313" key="4">
    <source>
        <dbReference type="Proteomes" id="UP000297245"/>
    </source>
</evidence>
<feature type="compositionally biased region" description="Acidic residues" evidence="1">
    <location>
        <begin position="827"/>
        <end position="840"/>
    </location>
</feature>
<keyword evidence="2" id="KW-0472">Membrane</keyword>
<dbReference type="OrthoDB" id="3270451at2759"/>
<dbReference type="AlphaFoldDB" id="A0A4S8MU50"/>
<feature type="region of interest" description="Disordered" evidence="1">
    <location>
        <begin position="395"/>
        <end position="437"/>
    </location>
</feature>
<evidence type="ECO:0000313" key="3">
    <source>
        <dbReference type="EMBL" id="THV05924.1"/>
    </source>
</evidence>
<feature type="region of interest" description="Disordered" evidence="1">
    <location>
        <begin position="813"/>
        <end position="877"/>
    </location>
</feature>
<feature type="compositionally biased region" description="Polar residues" evidence="1">
    <location>
        <begin position="410"/>
        <end position="437"/>
    </location>
</feature>
<evidence type="ECO:0000256" key="1">
    <source>
        <dbReference type="SAM" id="MobiDB-lite"/>
    </source>
</evidence>
<accession>A0A4S8MU50</accession>
<feature type="compositionally biased region" description="Polar residues" evidence="1">
    <location>
        <begin position="486"/>
        <end position="506"/>
    </location>
</feature>